<evidence type="ECO:0000256" key="2">
    <source>
        <dbReference type="ARBA" id="ARBA00023163"/>
    </source>
</evidence>
<dbReference type="AlphaFoldDB" id="A0A2R6QJ49"/>
<comment type="similarity">
    <text evidence="3">Belongs to the GRAS family.</text>
</comment>
<dbReference type="OrthoDB" id="47276at2759"/>
<dbReference type="OMA" id="AINDHRK"/>
<comment type="caution">
    <text evidence="3">Lacks conserved residue(s) required for the propagation of feature annotation.</text>
</comment>
<feature type="region of interest" description="VHIID" evidence="3">
    <location>
        <begin position="375"/>
        <end position="440"/>
    </location>
</feature>
<evidence type="ECO:0000313" key="5">
    <source>
        <dbReference type="EMBL" id="PSS09422.1"/>
    </source>
</evidence>
<dbReference type="InParanoid" id="A0A2R6QJ49"/>
<evidence type="ECO:0000256" key="3">
    <source>
        <dbReference type="PROSITE-ProRule" id="PRU01191"/>
    </source>
</evidence>
<protein>
    <submittedName>
        <fullName evidence="5">Scarecrow-like protein</fullName>
    </submittedName>
</protein>
<feature type="short sequence motif" description="LXXLL motif" evidence="3">
    <location>
        <begin position="505"/>
        <end position="509"/>
    </location>
</feature>
<dbReference type="PROSITE" id="PS50985">
    <property type="entry name" value="GRAS"/>
    <property type="match status" value="1"/>
</dbReference>
<gene>
    <name evidence="5" type="ORF">CEY00_Acc16445</name>
</gene>
<reference evidence="6" key="2">
    <citation type="journal article" date="2018" name="BMC Genomics">
        <title>A manually annotated Actinidia chinensis var. chinensis (kiwifruit) genome highlights the challenges associated with draft genomes and gene prediction in plants.</title>
        <authorList>
            <person name="Pilkington S.M."/>
            <person name="Crowhurst R."/>
            <person name="Hilario E."/>
            <person name="Nardozza S."/>
            <person name="Fraser L."/>
            <person name="Peng Y."/>
            <person name="Gunaseelan K."/>
            <person name="Simpson R."/>
            <person name="Tahir J."/>
            <person name="Deroles S.C."/>
            <person name="Templeton K."/>
            <person name="Luo Z."/>
            <person name="Davy M."/>
            <person name="Cheng C."/>
            <person name="McNeilage M."/>
            <person name="Scaglione D."/>
            <person name="Liu Y."/>
            <person name="Zhang Q."/>
            <person name="Datson P."/>
            <person name="De Silva N."/>
            <person name="Gardiner S.E."/>
            <person name="Bassett H."/>
            <person name="Chagne D."/>
            <person name="McCallum J."/>
            <person name="Dzierzon H."/>
            <person name="Deng C."/>
            <person name="Wang Y.Y."/>
            <person name="Barron L."/>
            <person name="Manako K."/>
            <person name="Bowen J."/>
            <person name="Foster T.M."/>
            <person name="Erridge Z.A."/>
            <person name="Tiffin H."/>
            <person name="Waite C.N."/>
            <person name="Davies K.M."/>
            <person name="Grierson E.P."/>
            <person name="Laing W.A."/>
            <person name="Kirk R."/>
            <person name="Chen X."/>
            <person name="Wood M."/>
            <person name="Montefiori M."/>
            <person name="Brummell D.A."/>
            <person name="Schwinn K.E."/>
            <person name="Catanach A."/>
            <person name="Fullerton C."/>
            <person name="Li D."/>
            <person name="Meiyalaghan S."/>
            <person name="Nieuwenhuizen N."/>
            <person name="Read N."/>
            <person name="Prakash R."/>
            <person name="Hunter D."/>
            <person name="Zhang H."/>
            <person name="McKenzie M."/>
            <person name="Knabel M."/>
            <person name="Harris A."/>
            <person name="Allan A.C."/>
            <person name="Gleave A."/>
            <person name="Chen A."/>
            <person name="Janssen B.J."/>
            <person name="Plunkett B."/>
            <person name="Ampomah-Dwamena C."/>
            <person name="Voogd C."/>
            <person name="Leif D."/>
            <person name="Lafferty D."/>
            <person name="Souleyre E.J.F."/>
            <person name="Varkonyi-Gasic E."/>
            <person name="Gambi F."/>
            <person name="Hanley J."/>
            <person name="Yao J.L."/>
            <person name="Cheung J."/>
            <person name="David K.M."/>
            <person name="Warren B."/>
            <person name="Marsh K."/>
            <person name="Snowden K.C."/>
            <person name="Lin-Wang K."/>
            <person name="Brian L."/>
            <person name="Martinez-Sanchez M."/>
            <person name="Wang M."/>
            <person name="Ileperuma N."/>
            <person name="Macnee N."/>
            <person name="Campin R."/>
            <person name="McAtee P."/>
            <person name="Drummond R.S.M."/>
            <person name="Espley R.V."/>
            <person name="Ireland H.S."/>
            <person name="Wu R."/>
            <person name="Atkinson R.G."/>
            <person name="Karunairetnam S."/>
            <person name="Bulley S."/>
            <person name="Chunkath S."/>
            <person name="Hanley Z."/>
            <person name="Storey R."/>
            <person name="Thrimawithana A.H."/>
            <person name="Thomson S."/>
            <person name="David C."/>
            <person name="Testolin R."/>
            <person name="Huang H."/>
            <person name="Hellens R.P."/>
            <person name="Schaffer R.J."/>
        </authorList>
    </citation>
    <scope>NUCLEOTIDE SEQUENCE [LARGE SCALE GENOMIC DNA]</scope>
    <source>
        <strain evidence="6">cv. Red5</strain>
    </source>
</reference>
<sequence>MDSFMEGFSDHRIGNTSFSKSFDAEFTVENDFSDAVFKYINDVLMEDDLEDKAFMIQDSTLHVAEKSFYDVLNNKYPPSPIQPLHHRHTRSSDASGSHSCKNCGNSFTNIASNLAETGMIGDLCKSCLYPTLPSSNGTVDGLESLVNPPLNSECSSQFKRGIEEIKKVLLGCDIGAFDFENRLINPELKEKVLEGKTKADKDEHDLPYSLLRGRKSFDQDESDLEEGRSNKQLAIYTDESVIHEIFDKILLFKSEHDESDGDLPNEQSRDSHQNGHGKGPSGGMGCTKKRSKREAVDMRSLLIQCMHSVAINDHRKADKLMKQIRQRSSPSGDASQRLAHCFANGLEARLAGTGSRIYKDLVAKIKSTSDAFRAYQLYISAFPFMKIANYFSTQKISELAENVTCVHVIHFGIMHGVQIPQLVQRLSTRPGGPPKLRITGIDFPQPGFRPAQTVEETGHRLANYCKRYNVPFEYAAIAQNWETIRPEDLKIKKDEVLAVNCLYQLHFLLDDTILENSPRDAVLNLIKSIKPDIFIHGVSNGTYNSPFFVSRFREALFYFSAQFEMFEACVPRENQERMKFETEVFGREVLNVIACEGLERVERPESYKQWQIRTLRAGFRQLPLNQEITKKVKAKVKSSYHKNFFVDESSQWMLLGWKGRVLFGLSCWKPA</sequence>
<evidence type="ECO:0000313" key="6">
    <source>
        <dbReference type="Proteomes" id="UP000241394"/>
    </source>
</evidence>
<accession>A0A2R6QJ49</accession>
<evidence type="ECO:0000256" key="4">
    <source>
        <dbReference type="SAM" id="MobiDB-lite"/>
    </source>
</evidence>
<dbReference type="STRING" id="1590841.A0A2R6QJ49"/>
<feature type="region of interest" description="Leucine repeat II (LRII)" evidence="3">
    <location>
        <begin position="456"/>
        <end position="488"/>
    </location>
</feature>
<keyword evidence="2" id="KW-0804">Transcription</keyword>
<dbReference type="PANTHER" id="PTHR31636">
    <property type="entry name" value="OSJNBA0084A10.13 PROTEIN-RELATED"/>
    <property type="match status" value="1"/>
</dbReference>
<feature type="region of interest" description="Disordered" evidence="4">
    <location>
        <begin position="257"/>
        <end position="290"/>
    </location>
</feature>
<name>A0A2R6QJ49_ACTCC</name>
<dbReference type="Gramene" id="PSS09422">
    <property type="protein sequence ID" value="PSS09422"/>
    <property type="gene ID" value="CEY00_Acc16445"/>
</dbReference>
<evidence type="ECO:0000256" key="1">
    <source>
        <dbReference type="ARBA" id="ARBA00023015"/>
    </source>
</evidence>
<dbReference type="InterPro" id="IPR005202">
    <property type="entry name" value="TF_GRAS"/>
</dbReference>
<dbReference type="EMBL" id="NKQK01000015">
    <property type="protein sequence ID" value="PSS09422.1"/>
    <property type="molecule type" value="Genomic_DNA"/>
</dbReference>
<comment type="caution">
    <text evidence="5">The sequence shown here is derived from an EMBL/GenBank/DDBJ whole genome shotgun (WGS) entry which is preliminary data.</text>
</comment>
<reference evidence="5 6" key="1">
    <citation type="submission" date="2017-07" db="EMBL/GenBank/DDBJ databases">
        <title>An improved, manually edited Actinidia chinensis var. chinensis (kiwifruit) genome highlights the challenges associated with draft genomes and gene prediction in plants.</title>
        <authorList>
            <person name="Pilkington S."/>
            <person name="Crowhurst R."/>
            <person name="Hilario E."/>
            <person name="Nardozza S."/>
            <person name="Fraser L."/>
            <person name="Peng Y."/>
            <person name="Gunaseelan K."/>
            <person name="Simpson R."/>
            <person name="Tahir J."/>
            <person name="Deroles S."/>
            <person name="Templeton K."/>
            <person name="Luo Z."/>
            <person name="Davy M."/>
            <person name="Cheng C."/>
            <person name="Mcneilage M."/>
            <person name="Scaglione D."/>
            <person name="Liu Y."/>
            <person name="Zhang Q."/>
            <person name="Datson P."/>
            <person name="De Silva N."/>
            <person name="Gardiner S."/>
            <person name="Bassett H."/>
            <person name="Chagne D."/>
            <person name="Mccallum J."/>
            <person name="Dzierzon H."/>
            <person name="Deng C."/>
            <person name="Wang Y.-Y."/>
            <person name="Barron N."/>
            <person name="Manako K."/>
            <person name="Bowen J."/>
            <person name="Foster T."/>
            <person name="Erridge Z."/>
            <person name="Tiffin H."/>
            <person name="Waite C."/>
            <person name="Davies K."/>
            <person name="Grierson E."/>
            <person name="Laing W."/>
            <person name="Kirk R."/>
            <person name="Chen X."/>
            <person name="Wood M."/>
            <person name="Montefiori M."/>
            <person name="Brummell D."/>
            <person name="Schwinn K."/>
            <person name="Catanach A."/>
            <person name="Fullerton C."/>
            <person name="Li D."/>
            <person name="Meiyalaghan S."/>
            <person name="Nieuwenhuizen N."/>
            <person name="Read N."/>
            <person name="Prakash R."/>
            <person name="Hunter D."/>
            <person name="Zhang H."/>
            <person name="Mckenzie M."/>
            <person name="Knabel M."/>
            <person name="Harris A."/>
            <person name="Allan A."/>
            <person name="Chen A."/>
            <person name="Janssen B."/>
            <person name="Plunkett B."/>
            <person name="Dwamena C."/>
            <person name="Voogd C."/>
            <person name="Leif D."/>
            <person name="Lafferty D."/>
            <person name="Souleyre E."/>
            <person name="Varkonyi-Gasic E."/>
            <person name="Gambi F."/>
            <person name="Hanley J."/>
            <person name="Yao J.-L."/>
            <person name="Cheung J."/>
            <person name="David K."/>
            <person name="Warren B."/>
            <person name="Marsh K."/>
            <person name="Snowden K."/>
            <person name="Lin-Wang K."/>
            <person name="Brian L."/>
            <person name="Martinez-Sanchez M."/>
            <person name="Wang M."/>
            <person name="Ileperuma N."/>
            <person name="Macnee N."/>
            <person name="Campin R."/>
            <person name="Mcatee P."/>
            <person name="Drummond R."/>
            <person name="Espley R."/>
            <person name="Ireland H."/>
            <person name="Wu R."/>
            <person name="Atkinson R."/>
            <person name="Karunairetnam S."/>
            <person name="Bulley S."/>
            <person name="Chunkath S."/>
            <person name="Hanley Z."/>
            <person name="Storey R."/>
            <person name="Thrimawithana A."/>
            <person name="Thomson S."/>
            <person name="David C."/>
            <person name="Testolin R."/>
        </authorList>
    </citation>
    <scope>NUCLEOTIDE SEQUENCE [LARGE SCALE GENOMIC DNA]</scope>
    <source>
        <strain evidence="6">cv. Red5</strain>
        <tissue evidence="5">Young leaf</tissue>
    </source>
</reference>
<feature type="region of interest" description="SAW" evidence="3">
    <location>
        <begin position="594"/>
        <end position="669"/>
    </location>
</feature>
<dbReference type="SMR" id="A0A2R6QJ49"/>
<proteinExistence type="inferred from homology"/>
<dbReference type="Pfam" id="PF03514">
    <property type="entry name" value="GRAS"/>
    <property type="match status" value="1"/>
</dbReference>
<organism evidence="5 6">
    <name type="scientific">Actinidia chinensis var. chinensis</name>
    <name type="common">Chinese soft-hair kiwi</name>
    <dbReference type="NCBI Taxonomy" id="1590841"/>
    <lineage>
        <taxon>Eukaryota</taxon>
        <taxon>Viridiplantae</taxon>
        <taxon>Streptophyta</taxon>
        <taxon>Embryophyta</taxon>
        <taxon>Tracheophyta</taxon>
        <taxon>Spermatophyta</taxon>
        <taxon>Magnoliopsida</taxon>
        <taxon>eudicotyledons</taxon>
        <taxon>Gunneridae</taxon>
        <taxon>Pentapetalae</taxon>
        <taxon>asterids</taxon>
        <taxon>Ericales</taxon>
        <taxon>Actinidiaceae</taxon>
        <taxon>Actinidia</taxon>
    </lineage>
</organism>
<keyword evidence="6" id="KW-1185">Reference proteome</keyword>
<dbReference type="Proteomes" id="UP000241394">
    <property type="component" value="Chromosome LG15"/>
</dbReference>
<feature type="region of interest" description="Leucine repeat I (LRI)" evidence="3">
    <location>
        <begin position="296"/>
        <end position="356"/>
    </location>
</feature>
<feature type="compositionally biased region" description="Gly residues" evidence="4">
    <location>
        <begin position="276"/>
        <end position="285"/>
    </location>
</feature>
<keyword evidence="1" id="KW-0805">Transcription regulation</keyword>